<evidence type="ECO:0000259" key="1">
    <source>
        <dbReference type="Pfam" id="PF06668"/>
    </source>
</evidence>
<protein>
    <submittedName>
        <fullName evidence="2">Oidioi.mRNA.OKI2018_I69.chr1.g235.t1.cds</fullName>
    </submittedName>
</protein>
<dbReference type="EMBL" id="OU015566">
    <property type="protein sequence ID" value="CAG5102297.1"/>
    <property type="molecule type" value="Genomic_DNA"/>
</dbReference>
<keyword evidence="3" id="KW-1185">Reference proteome</keyword>
<organism evidence="2 3">
    <name type="scientific">Oikopleura dioica</name>
    <name type="common">Tunicate</name>
    <dbReference type="NCBI Taxonomy" id="34765"/>
    <lineage>
        <taxon>Eukaryota</taxon>
        <taxon>Metazoa</taxon>
        <taxon>Chordata</taxon>
        <taxon>Tunicata</taxon>
        <taxon>Appendicularia</taxon>
        <taxon>Copelata</taxon>
        <taxon>Oikopleuridae</taxon>
        <taxon>Oikopleura</taxon>
    </lineage>
</organism>
<reference evidence="2 3" key="1">
    <citation type="submission" date="2021-04" db="EMBL/GenBank/DDBJ databases">
        <authorList>
            <person name="Bliznina A."/>
        </authorList>
    </citation>
    <scope>NUCLEOTIDE SEQUENCE [LARGE SCALE GENOMIC DNA]</scope>
</reference>
<dbReference type="InterPro" id="IPR010600">
    <property type="entry name" value="ITI_HC_C"/>
</dbReference>
<evidence type="ECO:0000313" key="2">
    <source>
        <dbReference type="EMBL" id="CAG5102297.1"/>
    </source>
</evidence>
<gene>
    <name evidence="2" type="ORF">OKIOD_LOCUS9000</name>
</gene>
<feature type="domain" description="Inter-alpha-trypsin inhibitor heavy chain C-terminal" evidence="1">
    <location>
        <begin position="96"/>
        <end position="239"/>
    </location>
</feature>
<accession>A0ABN7SNF2</accession>
<proteinExistence type="predicted"/>
<evidence type="ECO:0000313" key="3">
    <source>
        <dbReference type="Proteomes" id="UP001158576"/>
    </source>
</evidence>
<dbReference type="Pfam" id="PF06668">
    <property type="entry name" value="ITI_HC_C"/>
    <property type="match status" value="1"/>
</dbReference>
<sequence length="262" mass="29622">MKLFQFAFFSVTFAQRKSPRPIDISPSDNNAQKSYAEYPPDEQAVVYGDPHFMVTGETGERICFDFNPELGSNINLLSDPKSNLHVSGIISDETIKGKTFIHEIQFMSPEGGNLRFNPDGVFVKSFSLKETMQYDYKEPIRFMDILFTEHRNSDGTREKITVEIDDGPKFLIKAKQSRGSMSFGIEDTTGLSDKTKGILGSFIHEGAFHVLNLHTKGENGEETAVVISQELEFSATKHDFHRNHNCWTIPEEEIAVLFAKEI</sequence>
<dbReference type="Proteomes" id="UP001158576">
    <property type="component" value="Chromosome 1"/>
</dbReference>
<name>A0ABN7SNF2_OIKDI</name>